<gene>
    <name evidence="2" type="ORF">AVEN_119306_1</name>
</gene>
<keyword evidence="1" id="KW-0472">Membrane</keyword>
<evidence type="ECO:0000256" key="1">
    <source>
        <dbReference type="SAM" id="Phobius"/>
    </source>
</evidence>
<evidence type="ECO:0000313" key="3">
    <source>
        <dbReference type="Proteomes" id="UP000499080"/>
    </source>
</evidence>
<keyword evidence="3" id="KW-1185">Reference proteome</keyword>
<protein>
    <submittedName>
        <fullName evidence="2">Uncharacterized protein</fullName>
    </submittedName>
</protein>
<feature type="transmembrane region" description="Helical" evidence="1">
    <location>
        <begin position="98"/>
        <end position="116"/>
    </location>
</feature>
<name>A0A4Y2B1L8_ARAVE</name>
<feature type="transmembrane region" description="Helical" evidence="1">
    <location>
        <begin position="128"/>
        <end position="155"/>
    </location>
</feature>
<comment type="caution">
    <text evidence="2">The sequence shown here is derived from an EMBL/GenBank/DDBJ whole genome shotgun (WGS) entry which is preliminary data.</text>
</comment>
<reference evidence="2 3" key="1">
    <citation type="journal article" date="2019" name="Sci. Rep.">
        <title>Orb-weaving spider Araneus ventricosus genome elucidates the spidroin gene catalogue.</title>
        <authorList>
            <person name="Kono N."/>
            <person name="Nakamura H."/>
            <person name="Ohtoshi R."/>
            <person name="Moran D.A.P."/>
            <person name="Shinohara A."/>
            <person name="Yoshida Y."/>
            <person name="Fujiwara M."/>
            <person name="Mori M."/>
            <person name="Tomita M."/>
            <person name="Arakawa K."/>
        </authorList>
    </citation>
    <scope>NUCLEOTIDE SEQUENCE [LARGE SCALE GENOMIC DNA]</scope>
</reference>
<evidence type="ECO:0000313" key="2">
    <source>
        <dbReference type="EMBL" id="GBL85868.1"/>
    </source>
</evidence>
<proteinExistence type="predicted"/>
<dbReference type="EMBL" id="BGPR01082120">
    <property type="protein sequence ID" value="GBL85868.1"/>
    <property type="molecule type" value="Genomic_DNA"/>
</dbReference>
<dbReference type="AlphaFoldDB" id="A0A4Y2B1L8"/>
<sequence>MLLQRNLYDVVRYSECLGILKPYTLVKIINNIVVSLTNLYDVQNAVQYSGRYRNNIVILNAISTTLSGIYNVVKISEPLRRNPTTLPGILNAVQYREYIVTILYFNAISTTLSGILNAVQYREDIVTILYFNAISTTSFGILNAVQYLGIVIILYQRNSTTSGILNAAQYRRYRNNISTQYS</sequence>
<keyword evidence="1" id="KW-1133">Transmembrane helix</keyword>
<organism evidence="2 3">
    <name type="scientific">Araneus ventricosus</name>
    <name type="common">Orbweaver spider</name>
    <name type="synonym">Epeira ventricosa</name>
    <dbReference type="NCBI Taxonomy" id="182803"/>
    <lineage>
        <taxon>Eukaryota</taxon>
        <taxon>Metazoa</taxon>
        <taxon>Ecdysozoa</taxon>
        <taxon>Arthropoda</taxon>
        <taxon>Chelicerata</taxon>
        <taxon>Arachnida</taxon>
        <taxon>Araneae</taxon>
        <taxon>Araneomorphae</taxon>
        <taxon>Entelegynae</taxon>
        <taxon>Araneoidea</taxon>
        <taxon>Araneidae</taxon>
        <taxon>Araneus</taxon>
    </lineage>
</organism>
<keyword evidence="1" id="KW-0812">Transmembrane</keyword>
<dbReference type="Proteomes" id="UP000499080">
    <property type="component" value="Unassembled WGS sequence"/>
</dbReference>
<accession>A0A4Y2B1L8</accession>